<feature type="region of interest" description="Disordered" evidence="7">
    <location>
        <begin position="526"/>
        <end position="547"/>
    </location>
</feature>
<name>A0A671UGD4_SPAAU</name>
<feature type="coiled-coil region" evidence="6">
    <location>
        <begin position="367"/>
        <end position="394"/>
    </location>
</feature>
<reference evidence="9" key="2">
    <citation type="submission" date="2025-08" db="UniProtKB">
        <authorList>
            <consortium name="Ensembl"/>
        </authorList>
    </citation>
    <scope>IDENTIFICATION</scope>
</reference>
<feature type="domain" description="WW" evidence="8">
    <location>
        <begin position="53"/>
        <end position="86"/>
    </location>
</feature>
<dbReference type="GeneTree" id="ENSGT00410000025556"/>
<evidence type="ECO:0000256" key="7">
    <source>
        <dbReference type="SAM" id="MobiDB-lite"/>
    </source>
</evidence>
<dbReference type="Pfam" id="PF25802">
    <property type="entry name" value="WWC1"/>
    <property type="match status" value="1"/>
</dbReference>
<dbReference type="Ensembl" id="ENSSAUT00010013841.1">
    <property type="protein sequence ID" value="ENSSAUP00010013020.1"/>
    <property type="gene ID" value="ENSSAUG00010005023.1"/>
</dbReference>
<dbReference type="Gene3D" id="2.20.70.10">
    <property type="match status" value="2"/>
</dbReference>
<dbReference type="PANTHER" id="PTHR14791">
    <property type="entry name" value="BOMB/KIRA PROTEINS"/>
    <property type="match status" value="1"/>
</dbReference>
<dbReference type="SUPFAM" id="SSF51045">
    <property type="entry name" value="WW domain"/>
    <property type="match status" value="2"/>
</dbReference>
<feature type="coiled-coil region" evidence="6">
    <location>
        <begin position="107"/>
        <end position="134"/>
    </location>
</feature>
<dbReference type="GO" id="GO:0016477">
    <property type="term" value="P:cell migration"/>
    <property type="evidence" value="ECO:0007669"/>
    <property type="project" value="TreeGrafter"/>
</dbReference>
<evidence type="ECO:0000313" key="9">
    <source>
        <dbReference type="Ensembl" id="ENSSAUP00010013020.1"/>
    </source>
</evidence>
<feature type="region of interest" description="Disordered" evidence="7">
    <location>
        <begin position="134"/>
        <end position="155"/>
    </location>
</feature>
<keyword evidence="4 6" id="KW-0175">Coiled coil</keyword>
<dbReference type="InterPro" id="IPR057747">
    <property type="entry name" value="WWC1_hairpin"/>
</dbReference>
<evidence type="ECO:0000256" key="4">
    <source>
        <dbReference type="ARBA" id="ARBA00023054"/>
    </source>
</evidence>
<keyword evidence="3" id="KW-0805">Transcription regulation</keyword>
<feature type="region of interest" description="Disordered" evidence="7">
    <location>
        <begin position="775"/>
        <end position="795"/>
    </location>
</feature>
<dbReference type="InterPro" id="IPR001202">
    <property type="entry name" value="WW_dom"/>
</dbReference>
<evidence type="ECO:0000256" key="2">
    <source>
        <dbReference type="ARBA" id="ARBA00022490"/>
    </source>
</evidence>
<dbReference type="GO" id="GO:0035330">
    <property type="term" value="P:regulation of hippo signaling"/>
    <property type="evidence" value="ECO:0007669"/>
    <property type="project" value="TreeGrafter"/>
</dbReference>
<dbReference type="GO" id="GO:0046621">
    <property type="term" value="P:negative regulation of organ growth"/>
    <property type="evidence" value="ECO:0007669"/>
    <property type="project" value="TreeGrafter"/>
</dbReference>
<keyword evidence="5" id="KW-0804">Transcription</keyword>
<sequence>MPRKELPLPEGWEEARDFDGKVYYIDHINQATSWIDPRDRQTKPLTFADCIGDELPVGWEEAYDPVVGAYYVDHNTSDTQLEDPRAQWQREQESMLRDYLAVARDALSAQKEIYQVKEQRLRLAQQEYRQLNDAWRDKSTSQTSLNSRSSSSSKYDPDILKAEIATAKSRVNKLKRDLACMKQELQYKEQGFETLKEIDLKVSNSPSGFKLQEAQAILNEVRSIRDAISSGEKEKQELMQKLAVLKDGFQLDSGSQQELWGSSPSLANSELSIPRLYSDAGSQTDIPAEVSPGTNKLAEKVRLSLKYEEAKRRIATIEVQIAKLDSEAWPGLLDPERDRLILINEKEELLKELQYVRPRQRLEPNDAEKLETEKKRLERDLQAARDNQSKALTERLRLHCKRNKLVRELEEMVRLASSLHTQLKSLSASTLSCSSGSSRGSLTSSRGSLATTSSLGSTSSLSFTDLYLEQPELADPDFQNKLDSLLQEGGQAGYRPSSSITTIHEHEVVTGSGGRDSSRIQALRLSETPRSMSSLSPRSSLSSLSPPCSPLVTDTSFLSGETFAGQTGPGGLSLDLELQSRLAELELSLDSQEQLQEEHRGPRGLEEKQNHKNTLGEEVKGKQEASFILFSSSFIIAIFTAESPKTKYCTIDQRFTIFVMQLSNCSALCLPADQKMYVRSAVLPCVEATRCLFRTRGSLPQDVVEVNEVFGMQISHSALRQKTLRVDVCVTSKSGHEECLAGAQISLADVSCSEERCTKWYNLLSRAYMPEMNNKDKESRAAGSSDRVQTHSHTVRVNKETSMDNLLPSHHGSVVRPKERRPDVHQQIPFMRGNTIIRSKTFSPGPQSQYICRINRSDSDSSTLSKKSPFVRNASERRSMRMKKPPVQVKGLDGLLRTSLDLELDLQVSRTRQARLTQELRVLRELKTQLETARQQGQRELPAWVQEDERFRLLLKQAEKQTREEQLQEKRVEKMMRAAAKDVHKIRGQSRKEVPEVQTFREKMAFFTRAKTSIPDLPADDV</sequence>
<dbReference type="AlphaFoldDB" id="A0A671UGD4"/>
<keyword evidence="10" id="KW-1185">Reference proteome</keyword>
<dbReference type="Gene3D" id="2.60.40.150">
    <property type="entry name" value="C2 domain"/>
    <property type="match status" value="1"/>
</dbReference>
<dbReference type="FunFam" id="2.20.70.10:FF:000041">
    <property type="entry name" value="WW and C2 domain containing 1"/>
    <property type="match status" value="1"/>
</dbReference>
<dbReference type="InterPro" id="IPR035892">
    <property type="entry name" value="C2_domain_sf"/>
</dbReference>
<dbReference type="GO" id="GO:0019900">
    <property type="term" value="F:kinase binding"/>
    <property type="evidence" value="ECO:0007669"/>
    <property type="project" value="TreeGrafter"/>
</dbReference>
<evidence type="ECO:0000259" key="8">
    <source>
        <dbReference type="PROSITE" id="PS50020"/>
    </source>
</evidence>
<feature type="region of interest" description="Disordered" evidence="7">
    <location>
        <begin position="591"/>
        <end position="611"/>
    </location>
</feature>
<dbReference type="CDD" id="cd08680">
    <property type="entry name" value="C2_Kibra"/>
    <property type="match status" value="1"/>
</dbReference>
<dbReference type="GO" id="GO:0005737">
    <property type="term" value="C:cytoplasm"/>
    <property type="evidence" value="ECO:0007669"/>
    <property type="project" value="UniProtKB-SubCell"/>
</dbReference>
<dbReference type="SMART" id="SM00456">
    <property type="entry name" value="WW"/>
    <property type="match status" value="2"/>
</dbReference>
<accession>A0A671UGD4</accession>
<feature type="coiled-coil region" evidence="6">
    <location>
        <begin position="913"/>
        <end position="975"/>
    </location>
</feature>
<feature type="region of interest" description="Disordered" evidence="7">
    <location>
        <begin position="430"/>
        <end position="458"/>
    </location>
</feature>
<feature type="region of interest" description="Disordered" evidence="7">
    <location>
        <begin position="857"/>
        <end position="885"/>
    </location>
</feature>
<dbReference type="PANTHER" id="PTHR14791:SF22">
    <property type="entry name" value="PROTEIN KIBRA"/>
    <property type="match status" value="1"/>
</dbReference>
<keyword evidence="2" id="KW-0963">Cytoplasm</keyword>
<evidence type="ECO:0000256" key="3">
    <source>
        <dbReference type="ARBA" id="ARBA00023015"/>
    </source>
</evidence>
<reference evidence="9" key="1">
    <citation type="submission" date="2021-04" db="EMBL/GenBank/DDBJ databases">
        <authorList>
            <consortium name="Wellcome Sanger Institute Data Sharing"/>
        </authorList>
    </citation>
    <scope>NUCLEOTIDE SEQUENCE [LARGE SCALE GENOMIC DNA]</scope>
</reference>
<dbReference type="Pfam" id="PF00397">
    <property type="entry name" value="WW"/>
    <property type="match status" value="1"/>
</dbReference>
<gene>
    <name evidence="9" type="primary">WWC1</name>
    <name evidence="9" type="synonym">wwc1</name>
</gene>
<dbReference type="PROSITE" id="PS01159">
    <property type="entry name" value="WW_DOMAIN_1"/>
    <property type="match status" value="1"/>
</dbReference>
<dbReference type="InterPro" id="IPR051105">
    <property type="entry name" value="WWC/KIBRA_Hippo_Reg"/>
</dbReference>
<protein>
    <submittedName>
        <fullName evidence="9">WW and C2 domain containing 1</fullName>
    </submittedName>
</protein>
<evidence type="ECO:0000256" key="6">
    <source>
        <dbReference type="SAM" id="Coils"/>
    </source>
</evidence>
<feature type="compositionally biased region" description="Low complexity" evidence="7">
    <location>
        <begin position="529"/>
        <end position="546"/>
    </location>
</feature>
<dbReference type="GO" id="GO:0006355">
    <property type="term" value="P:regulation of DNA-templated transcription"/>
    <property type="evidence" value="ECO:0007669"/>
    <property type="project" value="TreeGrafter"/>
</dbReference>
<comment type="subcellular location">
    <subcellularLocation>
        <location evidence="1">Cytoplasm</location>
    </subcellularLocation>
</comment>
<evidence type="ECO:0000313" key="10">
    <source>
        <dbReference type="Proteomes" id="UP000472265"/>
    </source>
</evidence>
<reference evidence="9" key="3">
    <citation type="submission" date="2025-09" db="UniProtKB">
        <authorList>
            <consortium name="Ensembl"/>
        </authorList>
    </citation>
    <scope>IDENTIFICATION</scope>
</reference>
<organism evidence="9 10">
    <name type="scientific">Sparus aurata</name>
    <name type="common">Gilthead sea bream</name>
    <dbReference type="NCBI Taxonomy" id="8175"/>
    <lineage>
        <taxon>Eukaryota</taxon>
        <taxon>Metazoa</taxon>
        <taxon>Chordata</taxon>
        <taxon>Craniata</taxon>
        <taxon>Vertebrata</taxon>
        <taxon>Euteleostomi</taxon>
        <taxon>Actinopterygii</taxon>
        <taxon>Neopterygii</taxon>
        <taxon>Teleostei</taxon>
        <taxon>Neoteleostei</taxon>
        <taxon>Acanthomorphata</taxon>
        <taxon>Eupercaria</taxon>
        <taxon>Spariformes</taxon>
        <taxon>Sparidae</taxon>
        <taxon>Sparus</taxon>
    </lineage>
</organism>
<evidence type="ECO:0000256" key="1">
    <source>
        <dbReference type="ARBA" id="ARBA00004496"/>
    </source>
</evidence>
<evidence type="ECO:0000256" key="5">
    <source>
        <dbReference type="ARBA" id="ARBA00023163"/>
    </source>
</evidence>
<dbReference type="CDD" id="cd00201">
    <property type="entry name" value="WW"/>
    <property type="match status" value="2"/>
</dbReference>
<dbReference type="PROSITE" id="PS50020">
    <property type="entry name" value="WW_DOMAIN_2"/>
    <property type="match status" value="2"/>
</dbReference>
<dbReference type="GO" id="GO:0060090">
    <property type="term" value="F:molecular adaptor activity"/>
    <property type="evidence" value="ECO:0007669"/>
    <property type="project" value="TreeGrafter"/>
</dbReference>
<feature type="compositionally biased region" description="Basic and acidic residues" evidence="7">
    <location>
        <begin position="596"/>
        <end position="611"/>
    </location>
</feature>
<dbReference type="InterPro" id="IPR036020">
    <property type="entry name" value="WW_dom_sf"/>
</dbReference>
<dbReference type="Proteomes" id="UP000472265">
    <property type="component" value="Chromosome 13"/>
</dbReference>
<dbReference type="InterPro" id="IPR037771">
    <property type="entry name" value="C2_WWC"/>
</dbReference>
<feature type="compositionally biased region" description="Low complexity" evidence="7">
    <location>
        <begin position="140"/>
        <end position="153"/>
    </location>
</feature>
<feature type="coiled-coil region" evidence="6">
    <location>
        <begin position="300"/>
        <end position="327"/>
    </location>
</feature>
<feature type="domain" description="WW" evidence="8">
    <location>
        <begin position="6"/>
        <end position="39"/>
    </location>
</feature>
<proteinExistence type="predicted"/>